<dbReference type="AlphaFoldDB" id="A0A0H5Q5G7"/>
<accession>A0A0H5Q5G7</accession>
<evidence type="ECO:0000313" key="1">
    <source>
        <dbReference type="EMBL" id="CRY97271.1"/>
    </source>
</evidence>
<name>A0A0H5Q5G7_9ZZZZ</name>
<dbReference type="EMBL" id="LN853998">
    <property type="protein sequence ID" value="CRY97271.1"/>
    <property type="molecule type" value="Genomic_DNA"/>
</dbReference>
<sequence>MKRQITITITETSVGVTHALRITDDGHVIVTKKSVRKWGVTAPKSPDTLLVRALFGAVNIAVRDWMRQSELPF</sequence>
<protein>
    <submittedName>
        <fullName evidence="1">Uncharacterized protein</fullName>
    </submittedName>
</protein>
<proteinExistence type="predicted"/>
<reference evidence="1" key="2">
    <citation type="submission" date="2015-07" db="EMBL/GenBank/DDBJ databases">
        <title>Plasmids, circular viruses and viroids from rat gut.</title>
        <authorList>
            <person name="Jorgensen T.J."/>
            <person name="Hansen M.A."/>
            <person name="Xu Z."/>
            <person name="Tabak M.A."/>
            <person name="Sorensen S.J."/>
            <person name="Hansen L.H."/>
        </authorList>
    </citation>
    <scope>NUCLEOTIDE SEQUENCE</scope>
    <source>
        <strain evidence="1">RGFK1457</strain>
    </source>
</reference>
<reference evidence="1" key="1">
    <citation type="submission" date="2015-06" db="EMBL/GenBank/DDBJ databases">
        <authorList>
            <person name="Joergensen T."/>
        </authorList>
    </citation>
    <scope>NUCLEOTIDE SEQUENCE</scope>
    <source>
        <strain evidence="1">RGFK1457</strain>
    </source>
</reference>
<organism evidence="1">
    <name type="scientific">uncultured prokaryote</name>
    <dbReference type="NCBI Taxonomy" id="198431"/>
    <lineage>
        <taxon>unclassified sequences</taxon>
        <taxon>environmental samples</taxon>
    </lineage>
</organism>